<dbReference type="AlphaFoldDB" id="A0A9P0CU54"/>
<dbReference type="Proteomes" id="UP001153636">
    <property type="component" value="Chromosome 3"/>
</dbReference>
<dbReference type="EMBL" id="OV651815">
    <property type="protein sequence ID" value="CAH1108359.1"/>
    <property type="molecule type" value="Genomic_DNA"/>
</dbReference>
<accession>A0A9P0CU54</accession>
<proteinExistence type="predicted"/>
<name>A0A9P0CU54_9CUCU</name>
<dbReference type="Gene3D" id="3.30.30.10">
    <property type="entry name" value="Knottin, scorpion toxin-like"/>
    <property type="match status" value="1"/>
</dbReference>
<evidence type="ECO:0000256" key="1">
    <source>
        <dbReference type="ARBA" id="ARBA00023157"/>
    </source>
</evidence>
<gene>
    <name evidence="4" type="ORF">PSYICH_LOCUS9639</name>
</gene>
<reference evidence="4" key="1">
    <citation type="submission" date="2022-01" db="EMBL/GenBank/DDBJ databases">
        <authorList>
            <person name="King R."/>
        </authorList>
    </citation>
    <scope>NUCLEOTIDE SEQUENCE</scope>
</reference>
<organism evidence="4 5">
    <name type="scientific">Psylliodes chrysocephalus</name>
    <dbReference type="NCBI Taxonomy" id="3402493"/>
    <lineage>
        <taxon>Eukaryota</taxon>
        <taxon>Metazoa</taxon>
        <taxon>Ecdysozoa</taxon>
        <taxon>Arthropoda</taxon>
        <taxon>Hexapoda</taxon>
        <taxon>Insecta</taxon>
        <taxon>Pterygota</taxon>
        <taxon>Neoptera</taxon>
        <taxon>Endopterygota</taxon>
        <taxon>Coleoptera</taxon>
        <taxon>Polyphaga</taxon>
        <taxon>Cucujiformia</taxon>
        <taxon>Chrysomeloidea</taxon>
        <taxon>Chrysomelidae</taxon>
        <taxon>Galerucinae</taxon>
        <taxon>Alticini</taxon>
        <taxon>Psylliodes</taxon>
    </lineage>
</organism>
<feature type="signal peptide" evidence="2">
    <location>
        <begin position="1"/>
        <end position="25"/>
    </location>
</feature>
<evidence type="ECO:0000313" key="4">
    <source>
        <dbReference type="EMBL" id="CAH1108359.1"/>
    </source>
</evidence>
<dbReference type="GO" id="GO:0051707">
    <property type="term" value="P:response to other organism"/>
    <property type="evidence" value="ECO:0007669"/>
    <property type="project" value="UniProtKB-ARBA"/>
</dbReference>
<evidence type="ECO:0000259" key="3">
    <source>
        <dbReference type="Pfam" id="PF01097"/>
    </source>
</evidence>
<keyword evidence="1" id="KW-1015">Disulfide bond</keyword>
<dbReference type="InterPro" id="IPR036574">
    <property type="entry name" value="Scorpion_toxin-like_sf"/>
</dbReference>
<evidence type="ECO:0000256" key="2">
    <source>
        <dbReference type="SAM" id="SignalP"/>
    </source>
</evidence>
<dbReference type="Pfam" id="PF01097">
    <property type="entry name" value="Defensin_2"/>
    <property type="match status" value="1"/>
</dbReference>
<keyword evidence="5" id="KW-1185">Reference proteome</keyword>
<dbReference type="InterPro" id="IPR001542">
    <property type="entry name" value="Defensin_invertebrate/fungal"/>
</dbReference>
<dbReference type="OrthoDB" id="10038290at2759"/>
<sequence length="70" mass="7571">MKIVFTCLFVIFAMNAIGLIEEAEGGVVSCTIGKLPLKVIQLNDAACAAKCLLQRHKGGYCEGVHCRCRD</sequence>
<evidence type="ECO:0000313" key="5">
    <source>
        <dbReference type="Proteomes" id="UP001153636"/>
    </source>
</evidence>
<feature type="domain" description="Invertebrate defensins family profile" evidence="3">
    <location>
        <begin position="40"/>
        <end position="69"/>
    </location>
</feature>
<keyword evidence="2" id="KW-0732">Signal</keyword>
<dbReference type="SUPFAM" id="SSF57095">
    <property type="entry name" value="Scorpion toxin-like"/>
    <property type="match status" value="1"/>
</dbReference>
<protein>
    <recommendedName>
        <fullName evidence="3">Invertebrate defensins family profile domain-containing protein</fullName>
    </recommendedName>
</protein>
<dbReference type="GO" id="GO:0006952">
    <property type="term" value="P:defense response"/>
    <property type="evidence" value="ECO:0007669"/>
    <property type="project" value="InterPro"/>
</dbReference>
<feature type="chain" id="PRO_5040106497" description="Invertebrate defensins family profile domain-containing protein" evidence="2">
    <location>
        <begin position="26"/>
        <end position="70"/>
    </location>
</feature>